<dbReference type="PANTHER" id="PTHR39337:SF1">
    <property type="entry name" value="BLR5642 PROTEIN"/>
    <property type="match status" value="1"/>
</dbReference>
<name>A0A517YUR8_9BACT</name>
<dbReference type="InterPro" id="IPR007438">
    <property type="entry name" value="DUF488"/>
</dbReference>
<dbReference type="RefSeq" id="WP_145077479.1">
    <property type="nucleotide sequence ID" value="NZ_CP036425.1"/>
</dbReference>
<keyword evidence="2" id="KW-1185">Reference proteome</keyword>
<gene>
    <name evidence="1" type="ORF">KS4_20490</name>
</gene>
<dbReference type="Pfam" id="PF04343">
    <property type="entry name" value="DUF488"/>
    <property type="match status" value="1"/>
</dbReference>
<sequence>MSTRHIEMIYTIGHSNHRLDKFMSLLKKYDIDVLVDVRSRPWSRWKQFVGEGLAASLRSEGIVYEWLGGELGARREEEGCYVEGVAVYEQVAELPRFHEGIERVMEMAQGGRRLALMCAEREPWDCHRAILVARELSGRGAVVSHVMGDGDLMSQAEIEVYLVNRMRSRHLFNVMDGYEEAVRVAYEARGLEIAYRKF</sequence>
<reference evidence="1 2" key="1">
    <citation type="submission" date="2019-02" db="EMBL/GenBank/DDBJ databases">
        <title>Deep-cultivation of Planctomycetes and their phenomic and genomic characterization uncovers novel biology.</title>
        <authorList>
            <person name="Wiegand S."/>
            <person name="Jogler M."/>
            <person name="Boedeker C."/>
            <person name="Pinto D."/>
            <person name="Vollmers J."/>
            <person name="Rivas-Marin E."/>
            <person name="Kohn T."/>
            <person name="Peeters S.H."/>
            <person name="Heuer A."/>
            <person name="Rast P."/>
            <person name="Oberbeckmann S."/>
            <person name="Bunk B."/>
            <person name="Jeske O."/>
            <person name="Meyerdierks A."/>
            <person name="Storesund J.E."/>
            <person name="Kallscheuer N."/>
            <person name="Luecker S."/>
            <person name="Lage O.M."/>
            <person name="Pohl T."/>
            <person name="Merkel B.J."/>
            <person name="Hornburger P."/>
            <person name="Mueller R.-W."/>
            <person name="Bruemmer F."/>
            <person name="Labrenz M."/>
            <person name="Spormann A.M."/>
            <person name="Op den Camp H."/>
            <person name="Overmann J."/>
            <person name="Amann R."/>
            <person name="Jetten M.S.M."/>
            <person name="Mascher T."/>
            <person name="Medema M.H."/>
            <person name="Devos D.P."/>
            <person name="Kaster A.-K."/>
            <person name="Ovreas L."/>
            <person name="Rohde M."/>
            <person name="Galperin M.Y."/>
            <person name="Jogler C."/>
        </authorList>
    </citation>
    <scope>NUCLEOTIDE SEQUENCE [LARGE SCALE GENOMIC DNA]</scope>
    <source>
        <strain evidence="1 2">KS4</strain>
    </source>
</reference>
<protein>
    <recommendedName>
        <fullName evidence="3">DUF488 domain-containing protein</fullName>
    </recommendedName>
</protein>
<evidence type="ECO:0000313" key="2">
    <source>
        <dbReference type="Proteomes" id="UP000317369"/>
    </source>
</evidence>
<dbReference type="OrthoDB" id="9789109at2"/>
<dbReference type="PANTHER" id="PTHR39337">
    <property type="entry name" value="BLR5642 PROTEIN"/>
    <property type="match status" value="1"/>
</dbReference>
<dbReference type="AlphaFoldDB" id="A0A517YUR8"/>
<accession>A0A517YUR8</accession>
<dbReference type="Proteomes" id="UP000317369">
    <property type="component" value="Chromosome"/>
</dbReference>
<proteinExistence type="predicted"/>
<evidence type="ECO:0008006" key="3">
    <source>
        <dbReference type="Google" id="ProtNLM"/>
    </source>
</evidence>
<evidence type="ECO:0000313" key="1">
    <source>
        <dbReference type="EMBL" id="QDU33989.1"/>
    </source>
</evidence>
<organism evidence="1 2">
    <name type="scientific">Poriferisphaera corsica</name>
    <dbReference type="NCBI Taxonomy" id="2528020"/>
    <lineage>
        <taxon>Bacteria</taxon>
        <taxon>Pseudomonadati</taxon>
        <taxon>Planctomycetota</taxon>
        <taxon>Phycisphaerae</taxon>
        <taxon>Phycisphaerales</taxon>
        <taxon>Phycisphaeraceae</taxon>
        <taxon>Poriferisphaera</taxon>
    </lineage>
</organism>
<dbReference type="KEGG" id="pcor:KS4_20490"/>
<dbReference type="EMBL" id="CP036425">
    <property type="protein sequence ID" value="QDU33989.1"/>
    <property type="molecule type" value="Genomic_DNA"/>
</dbReference>